<reference evidence="1" key="1">
    <citation type="submission" date="2022-01" db="EMBL/GenBank/DDBJ databases">
        <authorList>
            <person name="Jo J.-H."/>
            <person name="Im W.-T."/>
        </authorList>
    </citation>
    <scope>NUCLEOTIDE SEQUENCE</scope>
    <source>
        <strain evidence="1">I2-34</strain>
    </source>
</reference>
<sequence length="205" mass="23367">MKRRLFPRENKALELLTRMAAEFHTGVGTLSEILGAAAEDRARLVEQLHEADGNLSNLHFALMTHVRTSFINPLPREDLFQISRHLVEGGEKVDGAADMILLNSLTHLSSRAAEQLEVINRQTELTRDAMARLESLEDLDEYCVEMLQLAKRAERTHRIWTSELMRDHKPAVYMRHLGVANQMVDATKDLRRVANYVGQILVKES</sequence>
<organism evidence="1 2">
    <name type="scientific">Arthrobacter hankyongi</name>
    <dbReference type="NCBI Taxonomy" id="2904801"/>
    <lineage>
        <taxon>Bacteria</taxon>
        <taxon>Bacillati</taxon>
        <taxon>Actinomycetota</taxon>
        <taxon>Actinomycetes</taxon>
        <taxon>Micrococcales</taxon>
        <taxon>Micrococcaceae</taxon>
        <taxon>Arthrobacter</taxon>
    </lineage>
</organism>
<dbReference type="EMBL" id="JAKLTQ010000022">
    <property type="protein sequence ID" value="MCG2624260.1"/>
    <property type="molecule type" value="Genomic_DNA"/>
</dbReference>
<dbReference type="RefSeq" id="WP_237825971.1">
    <property type="nucleotide sequence ID" value="NZ_JAKLTQ010000022.1"/>
</dbReference>
<gene>
    <name evidence="1" type="ORF">LVY72_20425</name>
</gene>
<protein>
    <submittedName>
        <fullName evidence="1">Nuclease PIN</fullName>
    </submittedName>
</protein>
<dbReference type="Proteomes" id="UP001165368">
    <property type="component" value="Unassembled WGS sequence"/>
</dbReference>
<evidence type="ECO:0000313" key="1">
    <source>
        <dbReference type="EMBL" id="MCG2624260.1"/>
    </source>
</evidence>
<accession>A0ABS9LC62</accession>
<dbReference type="InterPro" id="IPR038078">
    <property type="entry name" value="PhoU-like_sf"/>
</dbReference>
<keyword evidence="2" id="KW-1185">Reference proteome</keyword>
<proteinExistence type="predicted"/>
<dbReference type="PANTHER" id="PTHR37298">
    <property type="entry name" value="UPF0111 PROTEIN YKAA"/>
    <property type="match status" value="1"/>
</dbReference>
<dbReference type="Gene3D" id="1.20.58.220">
    <property type="entry name" value="Phosphate transport system protein phou homolog 2, domain 2"/>
    <property type="match status" value="1"/>
</dbReference>
<comment type="caution">
    <text evidence="1">The sequence shown here is derived from an EMBL/GenBank/DDBJ whole genome shotgun (WGS) entry which is preliminary data.</text>
</comment>
<evidence type="ECO:0000313" key="2">
    <source>
        <dbReference type="Proteomes" id="UP001165368"/>
    </source>
</evidence>
<dbReference type="InterPro" id="IPR052912">
    <property type="entry name" value="UPF0111_domain"/>
</dbReference>
<dbReference type="PANTHER" id="PTHR37298:SF1">
    <property type="entry name" value="UPF0111 PROTEIN YKAA"/>
    <property type="match status" value="1"/>
</dbReference>
<name>A0ABS9LC62_9MICC</name>